<gene>
    <name evidence="1" type="ORF">PYW08_014469</name>
</gene>
<evidence type="ECO:0000313" key="1">
    <source>
        <dbReference type="EMBL" id="KAJ8731739.1"/>
    </source>
</evidence>
<protein>
    <submittedName>
        <fullName evidence="1">Uncharacterized protein</fullName>
    </submittedName>
</protein>
<organism evidence="1 2">
    <name type="scientific">Mythimna loreyi</name>
    <dbReference type="NCBI Taxonomy" id="667449"/>
    <lineage>
        <taxon>Eukaryota</taxon>
        <taxon>Metazoa</taxon>
        <taxon>Ecdysozoa</taxon>
        <taxon>Arthropoda</taxon>
        <taxon>Hexapoda</taxon>
        <taxon>Insecta</taxon>
        <taxon>Pterygota</taxon>
        <taxon>Neoptera</taxon>
        <taxon>Endopterygota</taxon>
        <taxon>Lepidoptera</taxon>
        <taxon>Glossata</taxon>
        <taxon>Ditrysia</taxon>
        <taxon>Noctuoidea</taxon>
        <taxon>Noctuidae</taxon>
        <taxon>Noctuinae</taxon>
        <taxon>Hadenini</taxon>
        <taxon>Mythimna</taxon>
    </lineage>
</organism>
<proteinExistence type="predicted"/>
<evidence type="ECO:0000313" key="2">
    <source>
        <dbReference type="Proteomes" id="UP001231649"/>
    </source>
</evidence>
<dbReference type="Proteomes" id="UP001231649">
    <property type="component" value="Chromosome 6"/>
</dbReference>
<accession>A0ACC2R2L5</accession>
<comment type="caution">
    <text evidence="1">The sequence shown here is derived from an EMBL/GenBank/DDBJ whole genome shotgun (WGS) entry which is preliminary data.</text>
</comment>
<dbReference type="EMBL" id="CM056782">
    <property type="protein sequence ID" value="KAJ8731739.1"/>
    <property type="molecule type" value="Genomic_DNA"/>
</dbReference>
<reference evidence="1" key="1">
    <citation type="submission" date="2023-03" db="EMBL/GenBank/DDBJ databases">
        <title>Chromosome-level genomes of two armyworms, Mythimna separata and Mythimna loreyi, provide insights into the biosynthesis and reception of sex pheromones.</title>
        <authorList>
            <person name="Zhao H."/>
        </authorList>
    </citation>
    <scope>NUCLEOTIDE SEQUENCE</scope>
    <source>
        <strain evidence="1">BeijingLab</strain>
    </source>
</reference>
<name>A0ACC2R2L5_9NEOP</name>
<sequence>MVLYGAPVWSNRLSGVRRCRAKINSLQRRMAIRIARGYRTVSFEAATLLARFPPLDILADMDAKVYNHIRDIRQSGNSVPGAVIVRVRRQERRHALERWRERLQQPQFSRKRVVDAVLPHFETWLKRGERISYRLTQVLTGHGCFGEYLKKIGREATANCHHCEDDLDSAQHTLEECPAWASERQVLVAKIGRDLSLPAVVTAMLAETENWRAMASFCETVMIQKEAAERDRERTDPSRRRRRQRVNHLNA</sequence>
<keyword evidence="2" id="KW-1185">Reference proteome</keyword>